<accession>A0A1A7WUR9</accession>
<dbReference type="AlphaFoldDB" id="A0A1A7WUR9"/>
<protein>
    <submittedName>
        <fullName evidence="2">Myozenin 3a</fullName>
    </submittedName>
</protein>
<dbReference type="EMBL" id="HADW01008287">
    <property type="protein sequence ID" value="SBP09687.1"/>
    <property type="molecule type" value="Transcribed_RNA"/>
</dbReference>
<feature type="compositionally biased region" description="Basic and acidic residues" evidence="1">
    <location>
        <begin position="35"/>
        <end position="52"/>
    </location>
</feature>
<feature type="region of interest" description="Disordered" evidence="1">
    <location>
        <begin position="1"/>
        <end position="52"/>
    </location>
</feature>
<gene>
    <name evidence="2" type="primary">MYOZ3A</name>
</gene>
<organism evidence="2">
    <name type="scientific">Iconisemion striatum</name>
    <dbReference type="NCBI Taxonomy" id="60296"/>
    <lineage>
        <taxon>Eukaryota</taxon>
        <taxon>Metazoa</taxon>
        <taxon>Chordata</taxon>
        <taxon>Craniata</taxon>
        <taxon>Vertebrata</taxon>
        <taxon>Euteleostomi</taxon>
        <taxon>Actinopterygii</taxon>
        <taxon>Neopterygii</taxon>
        <taxon>Teleostei</taxon>
        <taxon>Neoteleostei</taxon>
        <taxon>Acanthomorphata</taxon>
        <taxon>Ovalentaria</taxon>
        <taxon>Atherinomorphae</taxon>
        <taxon>Cyprinodontiformes</taxon>
        <taxon>Nothobranchiidae</taxon>
        <taxon>Iconisemion</taxon>
    </lineage>
</organism>
<reference evidence="2" key="2">
    <citation type="submission" date="2016-06" db="EMBL/GenBank/DDBJ databases">
        <title>The genome of a short-lived fish provides insights into sex chromosome evolution and the genetic control of aging.</title>
        <authorList>
            <person name="Reichwald K."/>
            <person name="Felder M."/>
            <person name="Petzold A."/>
            <person name="Koch P."/>
            <person name="Groth M."/>
            <person name="Platzer M."/>
        </authorList>
    </citation>
    <scope>NUCLEOTIDE SEQUENCE</scope>
    <source>
        <tissue evidence="2">Brain</tissue>
    </source>
</reference>
<name>A0A1A7WUR9_9TELE</name>
<feature type="non-terminal residue" evidence="2">
    <location>
        <position position="1"/>
    </location>
</feature>
<evidence type="ECO:0000313" key="2">
    <source>
        <dbReference type="EMBL" id="SBP09687.1"/>
    </source>
</evidence>
<evidence type="ECO:0000256" key="1">
    <source>
        <dbReference type="SAM" id="MobiDB-lite"/>
    </source>
</evidence>
<sequence length="52" mass="5840">RIFLVTRWTGCAGDPTSTERPEDGDSTSAPSLMNSEKESTSYRLEHKLPTKR</sequence>
<reference evidence="2" key="1">
    <citation type="submission" date="2016-05" db="EMBL/GenBank/DDBJ databases">
        <authorList>
            <person name="Lavstsen T."/>
            <person name="Jespersen J.S."/>
        </authorList>
    </citation>
    <scope>NUCLEOTIDE SEQUENCE</scope>
    <source>
        <tissue evidence="2">Brain</tissue>
    </source>
</reference>
<proteinExistence type="predicted"/>